<evidence type="ECO:0000256" key="1">
    <source>
        <dbReference type="SAM" id="MobiDB-lite"/>
    </source>
</evidence>
<organism evidence="3 4">
    <name type="scientific">Streptomyces coeruleoprunus</name>
    <dbReference type="NCBI Taxonomy" id="285563"/>
    <lineage>
        <taxon>Bacteria</taxon>
        <taxon>Bacillati</taxon>
        <taxon>Actinomycetota</taxon>
        <taxon>Actinomycetes</taxon>
        <taxon>Kitasatosporales</taxon>
        <taxon>Streptomycetaceae</taxon>
        <taxon>Streptomyces</taxon>
    </lineage>
</organism>
<keyword evidence="4" id="KW-1185">Reference proteome</keyword>
<keyword evidence="2" id="KW-0472">Membrane</keyword>
<dbReference type="RefSeq" id="WP_345690602.1">
    <property type="nucleotide sequence ID" value="NZ_BAABIT010000001.1"/>
</dbReference>
<feature type="region of interest" description="Disordered" evidence="1">
    <location>
        <begin position="203"/>
        <end position="231"/>
    </location>
</feature>
<evidence type="ECO:0000313" key="3">
    <source>
        <dbReference type="EMBL" id="MFC5022719.1"/>
    </source>
</evidence>
<dbReference type="EMBL" id="JBHSJD010000007">
    <property type="protein sequence ID" value="MFC5022719.1"/>
    <property type="molecule type" value="Genomic_DNA"/>
</dbReference>
<evidence type="ECO:0000256" key="2">
    <source>
        <dbReference type="SAM" id="Phobius"/>
    </source>
</evidence>
<sequence>MPGRVGQVRDLRAQQHKAAPTRAQQRAQTTAARRQVADARRVGAADRQLAKAAGRGRANGTLGKVRERLGRARDAAVGRLRAACDQRTDKALKGHAGGLAAKRLAALKAPARSAAWWALWRSAARMHGRQLLAALLAAPVGLLGLLTTPLGRKLRWDWLQYPGRRLYRWLAAQARWQQEVRNNAIRDRLKAAEAAIDADAKREQDVIGDRAERPAGRVPGSGSTPTTSSEGVHVSGFRFEEAAAEMEAAAQSYEPDGCMEILAMVEGLPAALTSIANVMKILAERADAEFPLEKEVAGAFSDIYSALLVAVGSAEEMGPLFRLVHHQDIARHEEPRNGTEAEKGWNV</sequence>
<feature type="region of interest" description="Disordered" evidence="1">
    <location>
        <begin position="1"/>
        <end position="30"/>
    </location>
</feature>
<evidence type="ECO:0000313" key="4">
    <source>
        <dbReference type="Proteomes" id="UP001595829"/>
    </source>
</evidence>
<feature type="transmembrane region" description="Helical" evidence="2">
    <location>
        <begin position="131"/>
        <end position="151"/>
    </location>
</feature>
<dbReference type="Proteomes" id="UP001595829">
    <property type="component" value="Unassembled WGS sequence"/>
</dbReference>
<accession>A0ABV9XCD1</accession>
<feature type="compositionally biased region" description="Basic and acidic residues" evidence="1">
    <location>
        <begin position="203"/>
        <end position="215"/>
    </location>
</feature>
<reference evidence="4" key="1">
    <citation type="journal article" date="2019" name="Int. J. Syst. Evol. Microbiol.">
        <title>The Global Catalogue of Microorganisms (GCM) 10K type strain sequencing project: providing services to taxonomists for standard genome sequencing and annotation.</title>
        <authorList>
            <consortium name="The Broad Institute Genomics Platform"/>
            <consortium name="The Broad Institute Genome Sequencing Center for Infectious Disease"/>
            <person name="Wu L."/>
            <person name="Ma J."/>
        </authorList>
    </citation>
    <scope>NUCLEOTIDE SEQUENCE [LARGE SCALE GENOMIC DNA]</scope>
    <source>
        <strain evidence="4">CGMCC 4.1648</strain>
    </source>
</reference>
<protein>
    <submittedName>
        <fullName evidence="3">Uncharacterized protein</fullName>
    </submittedName>
</protein>
<comment type="caution">
    <text evidence="3">The sequence shown here is derived from an EMBL/GenBank/DDBJ whole genome shotgun (WGS) entry which is preliminary data.</text>
</comment>
<keyword evidence="2" id="KW-0812">Transmembrane</keyword>
<keyword evidence="2" id="KW-1133">Transmembrane helix</keyword>
<feature type="compositionally biased region" description="Low complexity" evidence="1">
    <location>
        <begin position="18"/>
        <end position="30"/>
    </location>
</feature>
<gene>
    <name evidence="3" type="ORF">ACFPM3_11310</name>
</gene>
<proteinExistence type="predicted"/>
<feature type="compositionally biased region" description="Low complexity" evidence="1">
    <location>
        <begin position="220"/>
        <end position="229"/>
    </location>
</feature>
<name>A0ABV9XCD1_9ACTN</name>